<dbReference type="AlphaFoldDB" id="A0A4Q0A417"/>
<evidence type="ECO:0000256" key="7">
    <source>
        <dbReference type="RuleBase" id="RU365066"/>
    </source>
</evidence>
<name>A0A4Q0A417_9FUNG</name>
<comment type="subcellular location">
    <subcellularLocation>
        <location evidence="1">Endomembrane system</location>
        <topology evidence="1">Multi-pass membrane protein</topology>
    </subcellularLocation>
    <subcellularLocation>
        <location evidence="7">Endoplasmic reticulum membrane</location>
        <topology evidence="7">Multi-pass membrane protein</topology>
    </subcellularLocation>
</comment>
<evidence type="ECO:0000256" key="5">
    <source>
        <dbReference type="ARBA" id="ARBA00022989"/>
    </source>
</evidence>
<evidence type="ECO:0000313" key="8">
    <source>
        <dbReference type="EMBL" id="RKP40000.1"/>
    </source>
</evidence>
<comment type="function">
    <text evidence="7">Involved in the lipid remodeling steps of GPI-anchor maturation.</text>
</comment>
<keyword evidence="9" id="KW-1185">Reference proteome</keyword>
<evidence type="ECO:0000256" key="3">
    <source>
        <dbReference type="ARBA" id="ARBA00022692"/>
    </source>
</evidence>
<dbReference type="Proteomes" id="UP000268162">
    <property type="component" value="Unassembled WGS sequence"/>
</dbReference>
<dbReference type="Pfam" id="PF04080">
    <property type="entry name" value="Per1"/>
    <property type="match status" value="1"/>
</dbReference>
<dbReference type="OrthoDB" id="419770at2759"/>
<sequence>MRLPTLPSYRSALLTLGALMIVAPLVGGSSGDRSPQFRVCVTTCENLVCQDPEQSQLPLSLRLFFWTCPQNCCYECMQTITEAARENHLPIHQYYGKWPFYRLAGIQEPASVLFSILNGYAHYRHWDRVRSEVKSDYFMKPWYLAYIAVNVNTWVWSTVFHTRDFGWTEKMDYFSAGFSVLFMLLVALIRAFHLRPGRSSALKPLVMMHLAAFVAHVAYLSLWKFDYSYNMTANIIVGLISNSVWISWSFSNRLIHPLAWRPTICVLLISAATSLELFDFPPLWGIFDAHSLWHAATIPITYMFYDFIIRDTQWDYKYMRIKA</sequence>
<gene>
    <name evidence="8" type="ORF">BJ085DRAFT_38823</name>
</gene>
<reference evidence="9" key="1">
    <citation type="journal article" date="2018" name="Nat. Microbiol.">
        <title>Leveraging single-cell genomics to expand the fungal tree of life.</title>
        <authorList>
            <person name="Ahrendt S.R."/>
            <person name="Quandt C.A."/>
            <person name="Ciobanu D."/>
            <person name="Clum A."/>
            <person name="Salamov A."/>
            <person name="Andreopoulos B."/>
            <person name="Cheng J.F."/>
            <person name="Woyke T."/>
            <person name="Pelin A."/>
            <person name="Henrissat B."/>
            <person name="Reynolds N.K."/>
            <person name="Benny G.L."/>
            <person name="Smith M.E."/>
            <person name="James T.Y."/>
            <person name="Grigoriev I.V."/>
        </authorList>
    </citation>
    <scope>NUCLEOTIDE SEQUENCE [LARGE SCALE GENOMIC DNA]</scope>
    <source>
        <strain evidence="9">RSA 468</strain>
    </source>
</reference>
<dbReference type="GO" id="GO:0005789">
    <property type="term" value="C:endoplasmic reticulum membrane"/>
    <property type="evidence" value="ECO:0007669"/>
    <property type="project" value="UniProtKB-SubCell"/>
</dbReference>
<evidence type="ECO:0000256" key="1">
    <source>
        <dbReference type="ARBA" id="ARBA00004127"/>
    </source>
</evidence>
<protein>
    <recommendedName>
        <fullName evidence="7">Post-GPI attachment to proteins factor 3</fullName>
    </recommendedName>
</protein>
<keyword evidence="4 7" id="KW-0732">Signal</keyword>
<dbReference type="STRING" id="215637.A0A4Q0A417"/>
<keyword evidence="3 7" id="KW-0812">Transmembrane</keyword>
<feature type="transmembrane region" description="Helical" evidence="7">
    <location>
        <begin position="173"/>
        <end position="193"/>
    </location>
</feature>
<evidence type="ECO:0000313" key="9">
    <source>
        <dbReference type="Proteomes" id="UP000268162"/>
    </source>
</evidence>
<proteinExistence type="inferred from homology"/>
<accession>A0A4Q0A417</accession>
<comment type="similarity">
    <text evidence="7">Belongs to the PGAP3 family.</text>
</comment>
<keyword evidence="7" id="KW-0256">Endoplasmic reticulum</keyword>
<feature type="transmembrane region" description="Helical" evidence="7">
    <location>
        <begin position="205"/>
        <end position="225"/>
    </location>
</feature>
<feature type="transmembrane region" description="Helical" evidence="7">
    <location>
        <begin position="258"/>
        <end position="278"/>
    </location>
</feature>
<dbReference type="GO" id="GO:0016788">
    <property type="term" value="F:hydrolase activity, acting on ester bonds"/>
    <property type="evidence" value="ECO:0007669"/>
    <property type="project" value="TreeGrafter"/>
</dbReference>
<feature type="transmembrane region" description="Helical" evidence="7">
    <location>
        <begin position="142"/>
        <end position="161"/>
    </location>
</feature>
<feature type="signal peptide" evidence="7">
    <location>
        <begin position="1"/>
        <end position="28"/>
    </location>
</feature>
<dbReference type="InterPro" id="IPR007217">
    <property type="entry name" value="Per1-like"/>
</dbReference>
<feature type="chain" id="PRO_5020952866" description="Post-GPI attachment to proteins factor 3" evidence="7">
    <location>
        <begin position="29"/>
        <end position="323"/>
    </location>
</feature>
<feature type="transmembrane region" description="Helical" evidence="7">
    <location>
        <begin position="100"/>
        <end position="121"/>
    </location>
</feature>
<dbReference type="PANTHER" id="PTHR13148:SF0">
    <property type="entry name" value="POST-GPI ATTACHMENT TO PROTEINS FACTOR 3"/>
    <property type="match status" value="1"/>
</dbReference>
<evidence type="ECO:0000256" key="2">
    <source>
        <dbReference type="ARBA" id="ARBA00022502"/>
    </source>
</evidence>
<keyword evidence="5 7" id="KW-1133">Transmembrane helix</keyword>
<keyword evidence="6 7" id="KW-0472">Membrane</keyword>
<dbReference type="GO" id="GO:0006506">
    <property type="term" value="P:GPI anchor biosynthetic process"/>
    <property type="evidence" value="ECO:0007669"/>
    <property type="project" value="UniProtKB-KW"/>
</dbReference>
<feature type="transmembrane region" description="Helical" evidence="7">
    <location>
        <begin position="290"/>
        <end position="309"/>
    </location>
</feature>
<keyword evidence="2 7" id="KW-0337">GPI-anchor biosynthesis</keyword>
<feature type="transmembrane region" description="Helical" evidence="7">
    <location>
        <begin position="231"/>
        <end position="251"/>
    </location>
</feature>
<dbReference type="PANTHER" id="PTHR13148">
    <property type="entry name" value="PER1-RELATED"/>
    <property type="match status" value="1"/>
</dbReference>
<evidence type="ECO:0000256" key="6">
    <source>
        <dbReference type="ARBA" id="ARBA00023136"/>
    </source>
</evidence>
<organism evidence="8 9">
    <name type="scientific">Dimargaris cristalligena</name>
    <dbReference type="NCBI Taxonomy" id="215637"/>
    <lineage>
        <taxon>Eukaryota</taxon>
        <taxon>Fungi</taxon>
        <taxon>Fungi incertae sedis</taxon>
        <taxon>Zoopagomycota</taxon>
        <taxon>Kickxellomycotina</taxon>
        <taxon>Dimargaritomycetes</taxon>
        <taxon>Dimargaritales</taxon>
        <taxon>Dimargaritaceae</taxon>
        <taxon>Dimargaris</taxon>
    </lineage>
</organism>
<dbReference type="EMBL" id="ML002231">
    <property type="protein sequence ID" value="RKP40000.1"/>
    <property type="molecule type" value="Genomic_DNA"/>
</dbReference>
<evidence type="ECO:0000256" key="4">
    <source>
        <dbReference type="ARBA" id="ARBA00022729"/>
    </source>
</evidence>